<dbReference type="PANTHER" id="PTHR20922:SF13">
    <property type="entry name" value="DNL-TYPE ZINC FINGER PROTEIN"/>
    <property type="match status" value="1"/>
</dbReference>
<dbReference type="InterPro" id="IPR007853">
    <property type="entry name" value="Znf_DNL-typ"/>
</dbReference>
<feature type="region of interest" description="Disordered" evidence="5">
    <location>
        <begin position="163"/>
        <end position="205"/>
    </location>
</feature>
<dbReference type="OrthoDB" id="512667at2759"/>
<keyword evidence="8" id="KW-1185">Reference proteome</keyword>
<evidence type="ECO:0000256" key="1">
    <source>
        <dbReference type="ARBA" id="ARBA00022723"/>
    </source>
</evidence>
<gene>
    <name evidence="7" type="ORF">N0V93_003569</name>
</gene>
<keyword evidence="1" id="KW-0479">Metal-binding</keyword>
<evidence type="ECO:0000313" key="7">
    <source>
        <dbReference type="EMBL" id="KAJ4394352.1"/>
    </source>
</evidence>
<evidence type="ECO:0000256" key="3">
    <source>
        <dbReference type="ARBA" id="ARBA00022833"/>
    </source>
</evidence>
<dbReference type="Proteomes" id="UP001140453">
    <property type="component" value="Unassembled WGS sequence"/>
</dbReference>
<organism evidence="7 8">
    <name type="scientific">Gnomoniopsis smithogilvyi</name>
    <dbReference type="NCBI Taxonomy" id="1191159"/>
    <lineage>
        <taxon>Eukaryota</taxon>
        <taxon>Fungi</taxon>
        <taxon>Dikarya</taxon>
        <taxon>Ascomycota</taxon>
        <taxon>Pezizomycotina</taxon>
        <taxon>Sordariomycetes</taxon>
        <taxon>Sordariomycetidae</taxon>
        <taxon>Diaporthales</taxon>
        <taxon>Gnomoniaceae</taxon>
        <taxon>Gnomoniopsis</taxon>
    </lineage>
</organism>
<dbReference type="GO" id="GO:0008270">
    <property type="term" value="F:zinc ion binding"/>
    <property type="evidence" value="ECO:0007669"/>
    <property type="project" value="UniProtKB-KW"/>
</dbReference>
<dbReference type="GO" id="GO:0051087">
    <property type="term" value="F:protein-folding chaperone binding"/>
    <property type="evidence" value="ECO:0007669"/>
    <property type="project" value="TreeGrafter"/>
</dbReference>
<dbReference type="InterPro" id="IPR024158">
    <property type="entry name" value="Mt_import_TIM15"/>
</dbReference>
<name>A0A9W8YXC6_9PEZI</name>
<feature type="domain" description="DNL-type" evidence="6">
    <location>
        <begin position="75"/>
        <end position="170"/>
    </location>
</feature>
<dbReference type="GO" id="GO:0006457">
    <property type="term" value="P:protein folding"/>
    <property type="evidence" value="ECO:0007669"/>
    <property type="project" value="TreeGrafter"/>
</dbReference>
<dbReference type="Pfam" id="PF05180">
    <property type="entry name" value="zf-DNL"/>
    <property type="match status" value="1"/>
</dbReference>
<keyword evidence="2 4" id="KW-0863">Zinc-finger</keyword>
<evidence type="ECO:0000256" key="4">
    <source>
        <dbReference type="PROSITE-ProRule" id="PRU00834"/>
    </source>
</evidence>
<reference evidence="7" key="1">
    <citation type="submission" date="2022-10" db="EMBL/GenBank/DDBJ databases">
        <title>Tapping the CABI collections for fungal endophytes: first genome assemblies for Collariella, Neodidymelliopsis, Ascochyta clinopodiicola, Didymella pomorum, Didymosphaeria variabile, Neocosmospora piperis and Neocucurbitaria cava.</title>
        <authorList>
            <person name="Hill R."/>
        </authorList>
    </citation>
    <scope>NUCLEOTIDE SEQUENCE</scope>
    <source>
        <strain evidence="7">IMI 355082</strain>
    </source>
</reference>
<sequence>MASKSISSGLRTLASCGRTSSLQTRSLTARITAGTHITTPRALCASRWAPVQTSSFRYAYSTPSTTDKPQQPNTPKQPSYELTFTCVPCGSRSAHTISKQGYHHGSILITCPSCRNRHVISDHLQIFGNKKITVEELMKERGQLVKRGTLGEDGDIEFWEDGTTTVRNERQGAGEGQDPKVSTRKATAGTENAEGDVAGSSFGKA</sequence>
<dbReference type="AlphaFoldDB" id="A0A9W8YXC6"/>
<comment type="caution">
    <text evidence="7">The sequence shown here is derived from an EMBL/GenBank/DDBJ whole genome shotgun (WGS) entry which is preliminary data.</text>
</comment>
<evidence type="ECO:0000259" key="6">
    <source>
        <dbReference type="PROSITE" id="PS51501"/>
    </source>
</evidence>
<dbReference type="EMBL" id="JAPEVB010000002">
    <property type="protein sequence ID" value="KAJ4394352.1"/>
    <property type="molecule type" value="Genomic_DNA"/>
</dbReference>
<evidence type="ECO:0000313" key="8">
    <source>
        <dbReference type="Proteomes" id="UP001140453"/>
    </source>
</evidence>
<dbReference type="PROSITE" id="PS51501">
    <property type="entry name" value="ZF_DNL"/>
    <property type="match status" value="1"/>
</dbReference>
<accession>A0A9W8YXC6</accession>
<dbReference type="GO" id="GO:0050821">
    <property type="term" value="P:protein stabilization"/>
    <property type="evidence" value="ECO:0007669"/>
    <property type="project" value="TreeGrafter"/>
</dbReference>
<dbReference type="GO" id="GO:0005739">
    <property type="term" value="C:mitochondrion"/>
    <property type="evidence" value="ECO:0007669"/>
    <property type="project" value="TreeGrafter"/>
</dbReference>
<dbReference type="GO" id="GO:0030150">
    <property type="term" value="P:protein import into mitochondrial matrix"/>
    <property type="evidence" value="ECO:0007669"/>
    <property type="project" value="TreeGrafter"/>
</dbReference>
<dbReference type="PANTHER" id="PTHR20922">
    <property type="entry name" value="DNL-TYPE ZINC FINGER PROTEIN"/>
    <property type="match status" value="1"/>
</dbReference>
<evidence type="ECO:0000256" key="2">
    <source>
        <dbReference type="ARBA" id="ARBA00022771"/>
    </source>
</evidence>
<proteinExistence type="predicted"/>
<protein>
    <recommendedName>
        <fullName evidence="6">DNL-type domain-containing protein</fullName>
    </recommendedName>
</protein>
<evidence type="ECO:0000256" key="5">
    <source>
        <dbReference type="SAM" id="MobiDB-lite"/>
    </source>
</evidence>
<keyword evidence="3" id="KW-0862">Zinc</keyword>